<comment type="caution">
    <text evidence="2">The sequence shown here is derived from an EMBL/GenBank/DDBJ whole genome shotgun (WGS) entry which is preliminary data.</text>
</comment>
<dbReference type="AlphaFoldDB" id="A0AA46AHK4"/>
<evidence type="ECO:0000313" key="2">
    <source>
        <dbReference type="EMBL" id="SMP40019.1"/>
    </source>
</evidence>
<dbReference type="EMBL" id="FXUF01000001">
    <property type="protein sequence ID" value="SMP40019.1"/>
    <property type="molecule type" value="Genomic_DNA"/>
</dbReference>
<proteinExistence type="predicted"/>
<gene>
    <name evidence="2" type="ORF">SAMN06296020_101314</name>
</gene>
<keyword evidence="3" id="KW-1185">Reference proteome</keyword>
<organism evidence="2 3">
    <name type="scientific">Anoxynatronum buryatiense</name>
    <dbReference type="NCBI Taxonomy" id="489973"/>
    <lineage>
        <taxon>Bacteria</taxon>
        <taxon>Bacillati</taxon>
        <taxon>Bacillota</taxon>
        <taxon>Clostridia</taxon>
        <taxon>Eubacteriales</taxon>
        <taxon>Clostridiaceae</taxon>
        <taxon>Anoxynatronum</taxon>
    </lineage>
</organism>
<dbReference type="Proteomes" id="UP001158066">
    <property type="component" value="Unassembled WGS sequence"/>
</dbReference>
<dbReference type="Pfam" id="PF24292">
    <property type="entry name" value="DUF7479"/>
    <property type="match status" value="1"/>
</dbReference>
<reference evidence="2" key="1">
    <citation type="submission" date="2017-05" db="EMBL/GenBank/DDBJ databases">
        <authorList>
            <person name="Varghese N."/>
            <person name="Submissions S."/>
        </authorList>
    </citation>
    <scope>NUCLEOTIDE SEQUENCE</scope>
    <source>
        <strain evidence="2">Su22</strain>
    </source>
</reference>
<evidence type="ECO:0000313" key="3">
    <source>
        <dbReference type="Proteomes" id="UP001158066"/>
    </source>
</evidence>
<protein>
    <recommendedName>
        <fullName evidence="1">DUF7479 domain-containing protein</fullName>
    </recommendedName>
</protein>
<dbReference type="NCBIfam" id="NF045645">
    <property type="entry name" value="DVU_1557_fam"/>
    <property type="match status" value="1"/>
</dbReference>
<name>A0AA46AHK4_9CLOT</name>
<accession>A0AA46AHK4</accession>
<feature type="domain" description="DUF7479" evidence="1">
    <location>
        <begin position="11"/>
        <end position="68"/>
    </location>
</feature>
<dbReference type="InterPro" id="IPR054656">
    <property type="entry name" value="DVU_1557-like"/>
</dbReference>
<dbReference type="InterPro" id="IPR055902">
    <property type="entry name" value="DUF7479"/>
</dbReference>
<dbReference type="RefSeq" id="WP_283407667.1">
    <property type="nucleotide sequence ID" value="NZ_FXUF01000001.1"/>
</dbReference>
<evidence type="ECO:0000259" key="1">
    <source>
        <dbReference type="Pfam" id="PF24292"/>
    </source>
</evidence>
<sequence length="68" mass="7823">MKEELKNEDGLTCVKCHVLLEPRKVHITYMKSTFPAVLLACPRCQEVYVPEDLAMGKMLEVEKTLEDK</sequence>